<name>A0A397V4H3_9GLOM</name>
<sequence>MDDQRITIDKDGFINITDSGIMHLAGAKSLTFLSLSDSQPLIFICPLILSLYASVDLENFVELFLDRTLITDAGIVYLDGLHELTHLSLNKTRIKNAHCLQSVNLHLQLKYPHVGYTRVADKGARELRGKYHIFSTHVRLSH</sequence>
<reference evidence="1 2" key="1">
    <citation type="submission" date="2018-06" db="EMBL/GenBank/DDBJ databases">
        <title>Comparative genomics reveals the genomic features of Rhizophagus irregularis, R. cerebriforme, R. diaphanum and Gigaspora rosea, and their symbiotic lifestyle signature.</title>
        <authorList>
            <person name="Morin E."/>
            <person name="San Clemente H."/>
            <person name="Chen E.C.H."/>
            <person name="De La Providencia I."/>
            <person name="Hainaut M."/>
            <person name="Kuo A."/>
            <person name="Kohler A."/>
            <person name="Murat C."/>
            <person name="Tang N."/>
            <person name="Roy S."/>
            <person name="Loubradou J."/>
            <person name="Henrissat B."/>
            <person name="Grigoriev I.V."/>
            <person name="Corradi N."/>
            <person name="Roux C."/>
            <person name="Martin F.M."/>
        </authorList>
    </citation>
    <scope>NUCLEOTIDE SEQUENCE [LARGE SCALE GENOMIC DNA]</scope>
    <source>
        <strain evidence="1 2">DAOM 194757</strain>
    </source>
</reference>
<dbReference type="EMBL" id="QKWP01000648">
    <property type="protein sequence ID" value="RIB16831.1"/>
    <property type="molecule type" value="Genomic_DNA"/>
</dbReference>
<comment type="caution">
    <text evidence="1">The sequence shown here is derived from an EMBL/GenBank/DDBJ whole genome shotgun (WGS) entry which is preliminary data.</text>
</comment>
<evidence type="ECO:0000313" key="1">
    <source>
        <dbReference type="EMBL" id="RIB16831.1"/>
    </source>
</evidence>
<dbReference type="AlphaFoldDB" id="A0A397V4H3"/>
<dbReference type="STRING" id="44941.A0A397V4H3"/>
<keyword evidence="2" id="KW-1185">Reference proteome</keyword>
<protein>
    <submittedName>
        <fullName evidence="1">Uncharacterized protein</fullName>
    </submittedName>
</protein>
<proteinExistence type="predicted"/>
<dbReference type="Gene3D" id="3.80.10.10">
    <property type="entry name" value="Ribonuclease Inhibitor"/>
    <property type="match status" value="1"/>
</dbReference>
<dbReference type="Proteomes" id="UP000266673">
    <property type="component" value="Unassembled WGS sequence"/>
</dbReference>
<accession>A0A397V4H3</accession>
<dbReference type="SUPFAM" id="SSF52047">
    <property type="entry name" value="RNI-like"/>
    <property type="match status" value="1"/>
</dbReference>
<evidence type="ECO:0000313" key="2">
    <source>
        <dbReference type="Proteomes" id="UP000266673"/>
    </source>
</evidence>
<organism evidence="1 2">
    <name type="scientific">Gigaspora rosea</name>
    <dbReference type="NCBI Taxonomy" id="44941"/>
    <lineage>
        <taxon>Eukaryota</taxon>
        <taxon>Fungi</taxon>
        <taxon>Fungi incertae sedis</taxon>
        <taxon>Mucoromycota</taxon>
        <taxon>Glomeromycotina</taxon>
        <taxon>Glomeromycetes</taxon>
        <taxon>Diversisporales</taxon>
        <taxon>Gigasporaceae</taxon>
        <taxon>Gigaspora</taxon>
    </lineage>
</organism>
<gene>
    <name evidence="1" type="ORF">C2G38_2246781</name>
</gene>
<dbReference type="OrthoDB" id="120976at2759"/>
<dbReference type="InterPro" id="IPR032675">
    <property type="entry name" value="LRR_dom_sf"/>
</dbReference>